<organism evidence="4 5">
    <name type="scientific">Pseudonocardia alaniniphila</name>
    <dbReference type="NCBI Taxonomy" id="75291"/>
    <lineage>
        <taxon>Bacteria</taxon>
        <taxon>Bacillati</taxon>
        <taxon>Actinomycetota</taxon>
        <taxon>Actinomycetes</taxon>
        <taxon>Pseudonocardiales</taxon>
        <taxon>Pseudonocardiaceae</taxon>
        <taxon>Pseudonocardia</taxon>
    </lineage>
</organism>
<dbReference type="PANTHER" id="PTHR43861">
    <property type="entry name" value="TRANS-ACONITATE 2-METHYLTRANSFERASE-RELATED"/>
    <property type="match status" value="1"/>
</dbReference>
<dbReference type="Gene3D" id="3.40.50.150">
    <property type="entry name" value="Vaccinia Virus protein VP39"/>
    <property type="match status" value="1"/>
</dbReference>
<dbReference type="InterPro" id="IPR041698">
    <property type="entry name" value="Methyltransf_25"/>
</dbReference>
<dbReference type="InterPro" id="IPR029063">
    <property type="entry name" value="SAM-dependent_MTases_sf"/>
</dbReference>
<name>A0ABS9TLW5_9PSEU</name>
<dbReference type="GO" id="GO:0032259">
    <property type="term" value="P:methylation"/>
    <property type="evidence" value="ECO:0007669"/>
    <property type="project" value="UniProtKB-KW"/>
</dbReference>
<evidence type="ECO:0000256" key="1">
    <source>
        <dbReference type="ARBA" id="ARBA00022603"/>
    </source>
</evidence>
<sequence length="199" mass="21290">MGAVFDRIGEAYEQAFSDREAQLGLGRDLISRLPPQARVLDHGCGAGFPTARQLAAAGLAVLGVDESERMLRLARERVPVARFEQRDLRDLDPGLGTFDAVTSFFALLMLSRADISRVLTGLAARIREGGLLALGMVAGDFDAVEIEFLGVPMAVSAYPTPELSAVVAAAGFDVLQCDEVQVPGAGSTETQQFLLARRR</sequence>
<dbReference type="EMBL" id="JAKXMK010000026">
    <property type="protein sequence ID" value="MCH6169535.1"/>
    <property type="molecule type" value="Genomic_DNA"/>
</dbReference>
<keyword evidence="5" id="KW-1185">Reference proteome</keyword>
<keyword evidence="1 4" id="KW-0489">Methyltransferase</keyword>
<dbReference type="SUPFAM" id="SSF53335">
    <property type="entry name" value="S-adenosyl-L-methionine-dependent methyltransferases"/>
    <property type="match status" value="1"/>
</dbReference>
<keyword evidence="2" id="KW-0808">Transferase</keyword>
<dbReference type="Proteomes" id="UP001299970">
    <property type="component" value="Unassembled WGS sequence"/>
</dbReference>
<dbReference type="RefSeq" id="WP_241040181.1">
    <property type="nucleotide sequence ID" value="NZ_BAAAJF010000065.1"/>
</dbReference>
<gene>
    <name evidence="4" type="ORF">MMF94_27870</name>
</gene>
<dbReference type="GO" id="GO:0008168">
    <property type="term" value="F:methyltransferase activity"/>
    <property type="evidence" value="ECO:0007669"/>
    <property type="project" value="UniProtKB-KW"/>
</dbReference>
<comment type="caution">
    <text evidence="4">The sequence shown here is derived from an EMBL/GenBank/DDBJ whole genome shotgun (WGS) entry which is preliminary data.</text>
</comment>
<reference evidence="4 5" key="1">
    <citation type="submission" date="2022-03" db="EMBL/GenBank/DDBJ databases">
        <title>Pseudonocardia alaer sp. nov., a novel actinomycete isolated from reed forest soil.</title>
        <authorList>
            <person name="Wang L."/>
        </authorList>
    </citation>
    <scope>NUCLEOTIDE SEQUENCE [LARGE SCALE GENOMIC DNA]</scope>
    <source>
        <strain evidence="4 5">Y-16303</strain>
    </source>
</reference>
<accession>A0ABS9TLW5</accession>
<feature type="domain" description="Methyltransferase" evidence="3">
    <location>
        <begin position="39"/>
        <end position="130"/>
    </location>
</feature>
<evidence type="ECO:0000313" key="4">
    <source>
        <dbReference type="EMBL" id="MCH6169535.1"/>
    </source>
</evidence>
<dbReference type="PANTHER" id="PTHR43861:SF1">
    <property type="entry name" value="TRANS-ACONITATE 2-METHYLTRANSFERASE"/>
    <property type="match status" value="1"/>
</dbReference>
<evidence type="ECO:0000313" key="5">
    <source>
        <dbReference type="Proteomes" id="UP001299970"/>
    </source>
</evidence>
<evidence type="ECO:0000259" key="3">
    <source>
        <dbReference type="Pfam" id="PF13649"/>
    </source>
</evidence>
<dbReference type="CDD" id="cd02440">
    <property type="entry name" value="AdoMet_MTases"/>
    <property type="match status" value="1"/>
</dbReference>
<dbReference type="Pfam" id="PF13649">
    <property type="entry name" value="Methyltransf_25"/>
    <property type="match status" value="1"/>
</dbReference>
<evidence type="ECO:0000256" key="2">
    <source>
        <dbReference type="ARBA" id="ARBA00022679"/>
    </source>
</evidence>
<proteinExistence type="predicted"/>
<protein>
    <submittedName>
        <fullName evidence="4">Class I SAM-dependent methyltransferase</fullName>
    </submittedName>
</protein>